<dbReference type="AlphaFoldDB" id="A0A897N236"/>
<dbReference type="Proteomes" id="UP000663525">
    <property type="component" value="Chromosome"/>
</dbReference>
<evidence type="ECO:0000313" key="1">
    <source>
        <dbReference type="EMBL" id="QSG06278.1"/>
    </source>
</evidence>
<dbReference type="EMBL" id="CP064787">
    <property type="protein sequence ID" value="QSG06278.1"/>
    <property type="molecule type" value="Genomic_DNA"/>
</dbReference>
<dbReference type="Gene3D" id="3.40.50.12780">
    <property type="entry name" value="N-terminal domain of ligase-like"/>
    <property type="match status" value="1"/>
</dbReference>
<keyword evidence="1" id="KW-0436">Ligase</keyword>
<evidence type="ECO:0000313" key="2">
    <source>
        <dbReference type="Proteomes" id="UP000663525"/>
    </source>
</evidence>
<dbReference type="GeneID" id="68855529"/>
<gene>
    <name evidence="1" type="primary">caiC</name>
    <name evidence="1" type="ORF">HSR121_1944</name>
</gene>
<dbReference type="GO" id="GO:0016874">
    <property type="term" value="F:ligase activity"/>
    <property type="evidence" value="ECO:0007669"/>
    <property type="project" value="UniProtKB-KW"/>
</dbReference>
<name>A0A897N236_9EURY</name>
<dbReference type="InterPro" id="IPR042099">
    <property type="entry name" value="ANL_N_sf"/>
</dbReference>
<accession>A0A897N236</accession>
<organism evidence="1 2">
    <name type="scientific">Halapricum desulfuricans</name>
    <dbReference type="NCBI Taxonomy" id="2841257"/>
    <lineage>
        <taxon>Archaea</taxon>
        <taxon>Methanobacteriati</taxon>
        <taxon>Methanobacteriota</taxon>
        <taxon>Stenosarchaea group</taxon>
        <taxon>Halobacteria</taxon>
        <taxon>Halobacteriales</taxon>
        <taxon>Haloarculaceae</taxon>
        <taxon>Halapricum</taxon>
    </lineage>
</organism>
<reference evidence="1" key="1">
    <citation type="submission" date="2020-11" db="EMBL/GenBank/DDBJ databases">
        <title>Carbohydrate-dependent, anaerobic sulfur respiration: A novel catabolism in halophilic archaea.</title>
        <authorList>
            <person name="Sorokin D.Y."/>
            <person name="Messina E."/>
            <person name="Smedile F."/>
            <person name="La Cono V."/>
            <person name="Hallsworth J.E."/>
            <person name="Yakimov M.M."/>
        </authorList>
    </citation>
    <scope>NUCLEOTIDE SEQUENCE</scope>
    <source>
        <strain evidence="1">HSR12-1</strain>
    </source>
</reference>
<sequence>MDVLGDLVSPERGDDRLWIHRPGPRSRSWSGEQFRVDAWKAGNLLRHYGVRKGATVGLLDGDGPPDAQALIALFGAWTLGGIVRPNPVDMDGVDVVVGPTDDLDGRDLPPGCKAMGFGRPPDDPTVAHFEGERWSENPVPFPADVEPSDRALRTDDGEYTHAELLADGERASEEFSLGADDRVALRASLSEAGAVVAGVLAPLLSGATITLGDEATVTVTGDDGTATVSR</sequence>
<dbReference type="SUPFAM" id="SSF56801">
    <property type="entry name" value="Acetyl-CoA synthetase-like"/>
    <property type="match status" value="1"/>
</dbReference>
<protein>
    <submittedName>
        <fullName evidence="1">Acyl-CoA synthetase (AMP-forming)/AMP-acid ligase II</fullName>
    </submittedName>
</protein>
<dbReference type="RefSeq" id="WP_229112742.1">
    <property type="nucleotide sequence ID" value="NZ_CP064787.1"/>
</dbReference>
<proteinExistence type="predicted"/>